<reference evidence="4" key="1">
    <citation type="submission" date="2020-08" db="EMBL/GenBank/DDBJ databases">
        <title>A bifunctional nitrone conjugated secondary metabolite targeting the ribosome.</title>
        <authorList>
            <person name="Limbrick E.M."/>
            <person name="Graf M."/>
            <person name="Derewacz D.K."/>
            <person name="Nguyen F."/>
            <person name="Spraggins J.M."/>
            <person name="Wieland M."/>
            <person name="Ynigez-Gutierrez A.E."/>
            <person name="Reisman B.J."/>
            <person name="Zinshteyn B."/>
            <person name="McCulloch K."/>
            <person name="Iverson T.M."/>
            <person name="Green R."/>
            <person name="Wilson D.N."/>
            <person name="Bachmann B.O."/>
        </authorList>
    </citation>
    <scope>NUCLEOTIDE SEQUENCE</scope>
    <source>
        <strain evidence="4">Africana</strain>
    </source>
</reference>
<dbReference type="EMBL" id="CP058905">
    <property type="protein sequence ID" value="QLJ96945.1"/>
    <property type="molecule type" value="Genomic_DNA"/>
</dbReference>
<sequence length="192" mass="21791">MTDDRNDVVDVASAHGRFQPLHLGHLEYLLAAARRCRTLVVGITNPDPWQVRSEPSAPHREAGHANPFTFYERLSMVDGALRDSGLPDTAFRVVPFPHSFPERLGHYLPANATVLLTIYDGWGEEKLRRFRAHGWRTEVLWRRDTTVTSGTDLRRRLRDGLAWDHLVPPATARVVRDLPATHPVFAPERHVG</sequence>
<keyword evidence="1 4" id="KW-0808">Transferase</keyword>
<dbReference type="Gene3D" id="3.40.50.620">
    <property type="entry name" value="HUPs"/>
    <property type="match status" value="1"/>
</dbReference>
<protein>
    <submittedName>
        <fullName evidence="4">Nicotinate-nucleotide adenylyltransferase</fullName>
    </submittedName>
</protein>
<gene>
    <name evidence="4" type="ORF">HZU44_18895</name>
</gene>
<evidence type="ECO:0000256" key="2">
    <source>
        <dbReference type="ARBA" id="ARBA00022695"/>
    </source>
</evidence>
<organism evidence="4">
    <name type="scientific">Micromonospora carbonacea</name>
    <dbReference type="NCBI Taxonomy" id="47853"/>
    <lineage>
        <taxon>Bacteria</taxon>
        <taxon>Bacillati</taxon>
        <taxon>Actinomycetota</taxon>
        <taxon>Actinomycetes</taxon>
        <taxon>Micromonosporales</taxon>
        <taxon>Micromonosporaceae</taxon>
        <taxon>Micromonospora</taxon>
    </lineage>
</organism>
<dbReference type="InterPro" id="IPR014729">
    <property type="entry name" value="Rossmann-like_a/b/a_fold"/>
</dbReference>
<evidence type="ECO:0000313" key="4">
    <source>
        <dbReference type="EMBL" id="QLJ96945.1"/>
    </source>
</evidence>
<dbReference type="Pfam" id="PF01467">
    <property type="entry name" value="CTP_transf_like"/>
    <property type="match status" value="1"/>
</dbReference>
<dbReference type="PANTHER" id="PTHR21342:SF0">
    <property type="entry name" value="BIFUNCTIONAL NMN ADENYLYLTRANSFERASE_NUDIX HYDROLASE"/>
    <property type="match status" value="1"/>
</dbReference>
<dbReference type="SUPFAM" id="SSF52374">
    <property type="entry name" value="Nucleotidylyl transferase"/>
    <property type="match status" value="1"/>
</dbReference>
<feature type="domain" description="Cytidyltransferase-like" evidence="3">
    <location>
        <begin position="15"/>
        <end position="80"/>
    </location>
</feature>
<dbReference type="AlphaFoldDB" id="A0A7D6CBC5"/>
<dbReference type="PANTHER" id="PTHR21342">
    <property type="entry name" value="PHOSPHOPANTETHEINE ADENYLYLTRANSFERASE"/>
    <property type="match status" value="1"/>
</dbReference>
<name>A0A7D6CBC5_9ACTN</name>
<keyword evidence="2 4" id="KW-0548">Nucleotidyltransferase</keyword>
<accession>A0A7D6CBC5</accession>
<dbReference type="GO" id="GO:0016779">
    <property type="term" value="F:nucleotidyltransferase activity"/>
    <property type="evidence" value="ECO:0007669"/>
    <property type="project" value="UniProtKB-KW"/>
</dbReference>
<proteinExistence type="predicted"/>
<evidence type="ECO:0000256" key="1">
    <source>
        <dbReference type="ARBA" id="ARBA00022679"/>
    </source>
</evidence>
<evidence type="ECO:0000259" key="3">
    <source>
        <dbReference type="Pfam" id="PF01467"/>
    </source>
</evidence>
<dbReference type="InterPro" id="IPR004821">
    <property type="entry name" value="Cyt_trans-like"/>
</dbReference>